<dbReference type="FunFam" id="3.40.50.720:FF:000190">
    <property type="entry name" value="Pyrroline-5-carboxylate reductase"/>
    <property type="match status" value="1"/>
</dbReference>
<dbReference type="NCBIfam" id="TIGR00112">
    <property type="entry name" value="proC"/>
    <property type="match status" value="1"/>
</dbReference>
<evidence type="ECO:0000256" key="7">
    <source>
        <dbReference type="ARBA" id="ARBA00023002"/>
    </source>
</evidence>
<dbReference type="Gene3D" id="1.10.3730.10">
    <property type="entry name" value="ProC C-terminal domain-like"/>
    <property type="match status" value="1"/>
</dbReference>
<comment type="similarity">
    <text evidence="2 9">Belongs to the pyrroline-5-carboxylate reductase family.</text>
</comment>
<feature type="domain" description="Pyrroline-5-carboxylate reductase catalytic N-terminal" evidence="12">
    <location>
        <begin position="6"/>
        <end position="100"/>
    </location>
</feature>
<dbReference type="PANTHER" id="PTHR11645:SF0">
    <property type="entry name" value="PYRROLINE-5-CARBOXYLATE REDUCTASE 3"/>
    <property type="match status" value="1"/>
</dbReference>
<dbReference type="Proteomes" id="UP000285138">
    <property type="component" value="Unassembled WGS sequence"/>
</dbReference>
<evidence type="ECO:0000256" key="9">
    <source>
        <dbReference type="HAMAP-Rule" id="MF_01925"/>
    </source>
</evidence>
<comment type="pathway">
    <text evidence="9">Amino-acid biosynthesis; L-proline biosynthesis; L-proline from L-glutamate 5-semialdehyde: step 1/1.</text>
</comment>
<evidence type="ECO:0000256" key="6">
    <source>
        <dbReference type="ARBA" id="ARBA00022857"/>
    </source>
</evidence>
<keyword evidence="4 9" id="KW-0028">Amino-acid biosynthesis</keyword>
<keyword evidence="6 9" id="KW-0521">NADP</keyword>
<comment type="subcellular location">
    <subcellularLocation>
        <location evidence="1 9">Cytoplasm</location>
    </subcellularLocation>
</comment>
<evidence type="ECO:0000259" key="12">
    <source>
        <dbReference type="Pfam" id="PF03807"/>
    </source>
</evidence>
<reference evidence="14 15" key="1">
    <citation type="submission" date="2018-08" db="EMBL/GenBank/DDBJ databases">
        <title>The metabolism and importance of syntrophic acetate oxidation coupled to methane or sulfide production in haloalkaline environments.</title>
        <authorList>
            <person name="Timmers P.H.A."/>
            <person name="Vavourakis C.D."/>
            <person name="Sorokin D.Y."/>
            <person name="Sinninghe Damste J.S."/>
            <person name="Muyzer G."/>
            <person name="Stams A.J.M."/>
            <person name="Plugge C.M."/>
        </authorList>
    </citation>
    <scope>NUCLEOTIDE SEQUENCE [LARGE SCALE GENOMIC DNA]</scope>
    <source>
        <strain evidence="14">MSAO_Bac1</strain>
    </source>
</reference>
<dbReference type="GO" id="GO:0005737">
    <property type="term" value="C:cytoplasm"/>
    <property type="evidence" value="ECO:0007669"/>
    <property type="project" value="UniProtKB-SubCell"/>
</dbReference>
<gene>
    <name evidence="9 14" type="primary">proC</name>
    <name evidence="14" type="ORF">D5R97_01360</name>
</gene>
<comment type="function">
    <text evidence="8 9">Catalyzes the reduction of 1-pyrroline-5-carboxylate (PCA) to L-proline.</text>
</comment>
<evidence type="ECO:0000256" key="5">
    <source>
        <dbReference type="ARBA" id="ARBA00022650"/>
    </source>
</evidence>
<feature type="binding site" evidence="11">
    <location>
        <begin position="71"/>
        <end position="74"/>
    </location>
    <ligand>
        <name>NADP(+)</name>
        <dbReference type="ChEBI" id="CHEBI:58349"/>
    </ligand>
</feature>
<sequence length="278" mass="29776">MSDCGIGFIGCGVMGSAMVKGFLKNEKVSPQDIIVFDAKEREIVELKEVLGVKTALKSGEVFKTARTIFIAVKPQDMPEVLKRIKNDVSEEHLVVSIAAGISISEIKRELGHDRKVVRVMPNTPCLTGSGMSCIAAGEGVESEEVNYIKDLLESLGKAVIMEEKYMDAATALSGSGPAFVLTFIEALVDGGIKSGLPRETALLLATQTVLGTADMVESTNDHPSLLKEQVKSPGGTTIFGLHALENASFRGAVINAVESSCQRSKELGKERHEKGKDR</sequence>
<dbReference type="Gene3D" id="3.40.50.720">
    <property type="entry name" value="NAD(P)-binding Rossmann-like Domain"/>
    <property type="match status" value="1"/>
</dbReference>
<dbReference type="InterPro" id="IPR008927">
    <property type="entry name" value="6-PGluconate_DH-like_C_sf"/>
</dbReference>
<dbReference type="SUPFAM" id="SSF48179">
    <property type="entry name" value="6-phosphogluconate dehydrogenase C-terminal domain-like"/>
    <property type="match status" value="1"/>
</dbReference>
<dbReference type="EC" id="1.5.1.2" evidence="9 10"/>
<protein>
    <recommendedName>
        <fullName evidence="9 10">Pyrroline-5-carboxylate reductase</fullName>
        <shortName evidence="9">P5C reductase</shortName>
        <shortName evidence="9">P5CR</shortName>
        <ecNumber evidence="9 10">1.5.1.2</ecNumber>
    </recommendedName>
    <alternativeName>
        <fullName evidence="9">PCA reductase</fullName>
    </alternativeName>
</protein>
<dbReference type="Pfam" id="PF14748">
    <property type="entry name" value="P5CR_dimer"/>
    <property type="match status" value="1"/>
</dbReference>
<evidence type="ECO:0000256" key="11">
    <source>
        <dbReference type="PIRSR" id="PIRSR000193-1"/>
    </source>
</evidence>
<evidence type="ECO:0000256" key="1">
    <source>
        <dbReference type="ARBA" id="ARBA00004496"/>
    </source>
</evidence>
<comment type="caution">
    <text evidence="14">The sequence shown here is derived from an EMBL/GenBank/DDBJ whole genome shotgun (WGS) entry which is preliminary data.</text>
</comment>
<dbReference type="PANTHER" id="PTHR11645">
    <property type="entry name" value="PYRROLINE-5-CARBOXYLATE REDUCTASE"/>
    <property type="match status" value="1"/>
</dbReference>
<dbReference type="PIRSF" id="PIRSF000193">
    <property type="entry name" value="Pyrrol-5-carb_rd"/>
    <property type="match status" value="1"/>
</dbReference>
<comment type="catalytic activity">
    <reaction evidence="9">
        <text>L-proline + NAD(+) = (S)-1-pyrroline-5-carboxylate + NADH + 2 H(+)</text>
        <dbReference type="Rhea" id="RHEA:14105"/>
        <dbReference type="ChEBI" id="CHEBI:15378"/>
        <dbReference type="ChEBI" id="CHEBI:17388"/>
        <dbReference type="ChEBI" id="CHEBI:57540"/>
        <dbReference type="ChEBI" id="CHEBI:57945"/>
        <dbReference type="ChEBI" id="CHEBI:60039"/>
        <dbReference type="EC" id="1.5.1.2"/>
    </reaction>
</comment>
<dbReference type="AlphaFoldDB" id="A0A424YI10"/>
<name>A0A424YI10_9FIRM</name>
<keyword evidence="5 9" id="KW-0641">Proline biosynthesis</keyword>
<evidence type="ECO:0000259" key="13">
    <source>
        <dbReference type="Pfam" id="PF14748"/>
    </source>
</evidence>
<keyword evidence="7 9" id="KW-0560">Oxidoreductase</keyword>
<dbReference type="GO" id="GO:0055129">
    <property type="term" value="P:L-proline biosynthetic process"/>
    <property type="evidence" value="ECO:0007669"/>
    <property type="project" value="UniProtKB-UniRule"/>
</dbReference>
<evidence type="ECO:0000256" key="8">
    <source>
        <dbReference type="ARBA" id="ARBA00058118"/>
    </source>
</evidence>
<evidence type="ECO:0000313" key="14">
    <source>
        <dbReference type="EMBL" id="RQD77911.1"/>
    </source>
</evidence>
<proteinExistence type="inferred from homology"/>
<dbReference type="InterPro" id="IPR029036">
    <property type="entry name" value="P5CR_dimer"/>
</dbReference>
<feature type="domain" description="Pyrroline-5-carboxylate reductase dimerisation" evidence="13">
    <location>
        <begin position="163"/>
        <end position="267"/>
    </location>
</feature>
<comment type="catalytic activity">
    <reaction evidence="9">
        <text>L-proline + NADP(+) = (S)-1-pyrroline-5-carboxylate + NADPH + 2 H(+)</text>
        <dbReference type="Rhea" id="RHEA:14109"/>
        <dbReference type="ChEBI" id="CHEBI:15378"/>
        <dbReference type="ChEBI" id="CHEBI:17388"/>
        <dbReference type="ChEBI" id="CHEBI:57783"/>
        <dbReference type="ChEBI" id="CHEBI:58349"/>
        <dbReference type="ChEBI" id="CHEBI:60039"/>
        <dbReference type="EC" id="1.5.1.2"/>
    </reaction>
</comment>
<dbReference type="UniPathway" id="UPA00098">
    <property type="reaction ID" value="UER00361"/>
</dbReference>
<dbReference type="FunFam" id="1.10.3730.10:FF:000001">
    <property type="entry name" value="Pyrroline-5-carboxylate reductase"/>
    <property type="match status" value="1"/>
</dbReference>
<dbReference type="Pfam" id="PF03807">
    <property type="entry name" value="F420_oxidored"/>
    <property type="match status" value="1"/>
</dbReference>
<keyword evidence="3 9" id="KW-0963">Cytoplasm</keyword>
<dbReference type="InterPro" id="IPR036291">
    <property type="entry name" value="NAD(P)-bd_dom_sf"/>
</dbReference>
<evidence type="ECO:0000313" key="15">
    <source>
        <dbReference type="Proteomes" id="UP000285138"/>
    </source>
</evidence>
<dbReference type="EMBL" id="QZAA01000047">
    <property type="protein sequence ID" value="RQD77911.1"/>
    <property type="molecule type" value="Genomic_DNA"/>
</dbReference>
<dbReference type="GO" id="GO:0004735">
    <property type="term" value="F:pyrroline-5-carboxylate reductase activity"/>
    <property type="evidence" value="ECO:0007669"/>
    <property type="project" value="UniProtKB-UniRule"/>
</dbReference>
<dbReference type="HAMAP" id="MF_01925">
    <property type="entry name" value="P5C_reductase"/>
    <property type="match status" value="1"/>
</dbReference>
<evidence type="ECO:0000256" key="3">
    <source>
        <dbReference type="ARBA" id="ARBA00022490"/>
    </source>
</evidence>
<dbReference type="InterPro" id="IPR000304">
    <property type="entry name" value="Pyrroline-COOH_reductase"/>
</dbReference>
<evidence type="ECO:0000256" key="10">
    <source>
        <dbReference type="NCBIfam" id="TIGR00112"/>
    </source>
</evidence>
<feature type="binding site" evidence="11">
    <location>
        <begin position="9"/>
        <end position="14"/>
    </location>
    <ligand>
        <name>NADP(+)</name>
        <dbReference type="ChEBI" id="CHEBI:58349"/>
    </ligand>
</feature>
<evidence type="ECO:0000256" key="4">
    <source>
        <dbReference type="ARBA" id="ARBA00022605"/>
    </source>
</evidence>
<organism evidence="14 15">
    <name type="scientific">Candidatus Syntrophonatronum acetioxidans</name>
    <dbReference type="NCBI Taxonomy" id="1795816"/>
    <lineage>
        <taxon>Bacteria</taxon>
        <taxon>Bacillati</taxon>
        <taxon>Bacillota</taxon>
        <taxon>Clostridia</taxon>
        <taxon>Eubacteriales</taxon>
        <taxon>Syntrophomonadaceae</taxon>
        <taxon>Candidatus Syntrophonatronum</taxon>
    </lineage>
</organism>
<accession>A0A424YI10</accession>
<evidence type="ECO:0000256" key="2">
    <source>
        <dbReference type="ARBA" id="ARBA00005525"/>
    </source>
</evidence>
<dbReference type="InterPro" id="IPR028939">
    <property type="entry name" value="P5C_Rdtase_cat_N"/>
</dbReference>
<dbReference type="SUPFAM" id="SSF51735">
    <property type="entry name" value="NAD(P)-binding Rossmann-fold domains"/>
    <property type="match status" value="1"/>
</dbReference>